<comment type="caution">
    <text evidence="1">The sequence shown here is derived from an EMBL/GenBank/DDBJ whole genome shotgun (WGS) entry which is preliminary data.</text>
</comment>
<keyword evidence="2" id="KW-1185">Reference proteome</keyword>
<sequence>MKSNPKESSSSQSKKSKNPTPDNSPPPPKESAPPSSSSSLNKEDPDDYLSEYHQAPIGLWDPLKVHNICNVKGEFKLPKMFPWFPPLIYVKKGENLVCDGYVFNCNNQKRAGKSKHYVYEDRSCTARINKEGWDKVTSEKEEHTCNAPINLIEKLLKWYLYQTVPVSKDVKAYNLAVKATKHLSNENLKLIPDRNQLVKYICDKRHDLVPHKKSAMVQGDLVLTEELKMFNGDEVFLLHDDGPTAEARIICYATQQNLEPLRDSETWLCDGTFAVCPRLFTNYGLYIPLLKTRCSHLPTFCFLGQQKRFTQGPLKSFRRVSKPYPVIKRVPLAITLEPFQMMMKRMKPPFLQNNKLIVKSQKALDNQLFFLEVKKPHNLGTPTKYPPEQENPPFD</sequence>
<name>A0ACC2RZM9_9FUNG</name>
<dbReference type="Proteomes" id="UP001165960">
    <property type="component" value="Unassembled WGS sequence"/>
</dbReference>
<proteinExistence type="predicted"/>
<evidence type="ECO:0000313" key="1">
    <source>
        <dbReference type="EMBL" id="KAJ9055578.1"/>
    </source>
</evidence>
<protein>
    <submittedName>
        <fullName evidence="1">Uncharacterized protein</fullName>
    </submittedName>
</protein>
<gene>
    <name evidence="1" type="ORF">DSO57_1002456</name>
</gene>
<dbReference type="EMBL" id="QTSX02006395">
    <property type="protein sequence ID" value="KAJ9055578.1"/>
    <property type="molecule type" value="Genomic_DNA"/>
</dbReference>
<accession>A0ACC2RZM9</accession>
<organism evidence="1 2">
    <name type="scientific">Entomophthora muscae</name>
    <dbReference type="NCBI Taxonomy" id="34485"/>
    <lineage>
        <taxon>Eukaryota</taxon>
        <taxon>Fungi</taxon>
        <taxon>Fungi incertae sedis</taxon>
        <taxon>Zoopagomycota</taxon>
        <taxon>Entomophthoromycotina</taxon>
        <taxon>Entomophthoromycetes</taxon>
        <taxon>Entomophthorales</taxon>
        <taxon>Entomophthoraceae</taxon>
        <taxon>Entomophthora</taxon>
    </lineage>
</organism>
<evidence type="ECO:0000313" key="2">
    <source>
        <dbReference type="Proteomes" id="UP001165960"/>
    </source>
</evidence>
<reference evidence="1" key="1">
    <citation type="submission" date="2022-04" db="EMBL/GenBank/DDBJ databases">
        <title>Genome of the entomopathogenic fungus Entomophthora muscae.</title>
        <authorList>
            <person name="Elya C."/>
            <person name="Lovett B.R."/>
            <person name="Lee E."/>
            <person name="Macias A.M."/>
            <person name="Hajek A.E."/>
            <person name="De Bivort B.L."/>
            <person name="Kasson M.T."/>
            <person name="De Fine Licht H.H."/>
            <person name="Stajich J.E."/>
        </authorList>
    </citation>
    <scope>NUCLEOTIDE SEQUENCE</scope>
    <source>
        <strain evidence="1">Berkeley</strain>
    </source>
</reference>